<evidence type="ECO:0000313" key="2">
    <source>
        <dbReference type="EMBL" id="MPC34760.1"/>
    </source>
</evidence>
<accession>A0A5B7EJS1</accession>
<reference evidence="2 3" key="1">
    <citation type="submission" date="2019-05" db="EMBL/GenBank/DDBJ databases">
        <title>Another draft genome of Portunus trituberculatus and its Hox gene families provides insights of decapod evolution.</title>
        <authorList>
            <person name="Jeong J.-H."/>
            <person name="Song I."/>
            <person name="Kim S."/>
            <person name="Choi T."/>
            <person name="Kim D."/>
            <person name="Ryu S."/>
            <person name="Kim W."/>
        </authorList>
    </citation>
    <scope>NUCLEOTIDE SEQUENCE [LARGE SCALE GENOMIC DNA]</scope>
    <source>
        <tissue evidence="2">Muscle</tissue>
    </source>
</reference>
<keyword evidence="3" id="KW-1185">Reference proteome</keyword>
<organism evidence="2 3">
    <name type="scientific">Portunus trituberculatus</name>
    <name type="common">Swimming crab</name>
    <name type="synonym">Neptunus trituberculatus</name>
    <dbReference type="NCBI Taxonomy" id="210409"/>
    <lineage>
        <taxon>Eukaryota</taxon>
        <taxon>Metazoa</taxon>
        <taxon>Ecdysozoa</taxon>
        <taxon>Arthropoda</taxon>
        <taxon>Crustacea</taxon>
        <taxon>Multicrustacea</taxon>
        <taxon>Malacostraca</taxon>
        <taxon>Eumalacostraca</taxon>
        <taxon>Eucarida</taxon>
        <taxon>Decapoda</taxon>
        <taxon>Pleocyemata</taxon>
        <taxon>Brachyura</taxon>
        <taxon>Eubrachyura</taxon>
        <taxon>Portunoidea</taxon>
        <taxon>Portunidae</taxon>
        <taxon>Portuninae</taxon>
        <taxon>Portunus</taxon>
    </lineage>
</organism>
<comment type="caution">
    <text evidence="2">The sequence shown here is derived from an EMBL/GenBank/DDBJ whole genome shotgun (WGS) entry which is preliminary data.</text>
</comment>
<feature type="region of interest" description="Disordered" evidence="1">
    <location>
        <begin position="1"/>
        <end position="25"/>
    </location>
</feature>
<proteinExistence type="predicted"/>
<dbReference type="EMBL" id="VSRR010003124">
    <property type="protein sequence ID" value="MPC34760.1"/>
    <property type="molecule type" value="Genomic_DNA"/>
</dbReference>
<dbReference type="Proteomes" id="UP000324222">
    <property type="component" value="Unassembled WGS sequence"/>
</dbReference>
<protein>
    <submittedName>
        <fullName evidence="2">Uncharacterized protein</fullName>
    </submittedName>
</protein>
<name>A0A5B7EJS1_PORTR</name>
<evidence type="ECO:0000313" key="3">
    <source>
        <dbReference type="Proteomes" id="UP000324222"/>
    </source>
</evidence>
<sequence length="59" mass="6832">MGGLRRNKGSEREMKDLLRSGEGGGRAGRWRICCEVENMRRSGEARMADERYEKERRSA</sequence>
<gene>
    <name evidence="2" type="ORF">E2C01_028161</name>
</gene>
<dbReference type="AlphaFoldDB" id="A0A5B7EJS1"/>
<feature type="compositionally biased region" description="Basic and acidic residues" evidence="1">
    <location>
        <begin position="8"/>
        <end position="19"/>
    </location>
</feature>
<evidence type="ECO:0000256" key="1">
    <source>
        <dbReference type="SAM" id="MobiDB-lite"/>
    </source>
</evidence>